<dbReference type="InterPro" id="IPR008778">
    <property type="entry name" value="Pirin_C_dom"/>
</dbReference>
<dbReference type="CDD" id="cd02247">
    <property type="entry name" value="cupin_pirin_C"/>
    <property type="match status" value="1"/>
</dbReference>
<dbReference type="AlphaFoldDB" id="A0A653BBS2"/>
<dbReference type="OrthoDB" id="9780903at2"/>
<sequence>MSELQLIRPRAEDISGQPILRPLPSARFRSIGPFVFFDHMLEQAYPAGSGMNIAQHPHIGLSTLTYLFEGQLQHKDSLGSDQLVEPGDVSWMTAGDAVAHVERTPQAQLGQNKRLHGLQVWLALPEAEERCAPSYSHHPASSLPCSDALGVRITLIAGKGFCLESPVAVRSPTLYAELRLAAGANLVIPAEYSERALYLIDGDAELDGEALPTRAMAVIPAGETPLLGACGECHLALIGGEPIGPRRMNWNFVASSAELIDQARQRWAAGDWPQVPGETARIELPR</sequence>
<keyword evidence="2" id="KW-0408">Iron</keyword>
<feature type="binding site" evidence="2">
    <location>
        <position position="100"/>
    </location>
    <ligand>
        <name>Fe cation</name>
        <dbReference type="ChEBI" id="CHEBI:24875"/>
    </ligand>
</feature>
<proteinExistence type="inferred from homology"/>
<feature type="binding site" evidence="2">
    <location>
        <position position="58"/>
    </location>
    <ligand>
        <name>Fe cation</name>
        <dbReference type="ChEBI" id="CHEBI:24875"/>
    </ligand>
</feature>
<evidence type="ECO:0000256" key="2">
    <source>
        <dbReference type="PIRSR" id="PIRSR006232-1"/>
    </source>
</evidence>
<dbReference type="InterPro" id="IPR012093">
    <property type="entry name" value="Pirin"/>
</dbReference>
<comment type="cofactor">
    <cofactor evidence="2">
        <name>Fe cation</name>
        <dbReference type="ChEBI" id="CHEBI:24875"/>
    </cofactor>
    <text evidence="2">Binds 1 Fe cation per subunit.</text>
</comment>
<name>A0A653BBS2_ECTOL</name>
<keyword evidence="2" id="KW-0479">Metal-binding</keyword>
<feature type="binding site" evidence="2">
    <location>
        <position position="56"/>
    </location>
    <ligand>
        <name>Fe cation</name>
        <dbReference type="ChEBI" id="CHEBI:24875"/>
    </ligand>
</feature>
<dbReference type="PIRSF" id="PIRSF006232">
    <property type="entry name" value="Pirin"/>
    <property type="match status" value="1"/>
</dbReference>
<dbReference type="Pfam" id="PF02678">
    <property type="entry name" value="Pirin"/>
    <property type="match status" value="1"/>
</dbReference>
<evidence type="ECO:0000256" key="1">
    <source>
        <dbReference type="ARBA" id="ARBA00008416"/>
    </source>
</evidence>
<reference evidence="4" key="1">
    <citation type="submission" date="2018-11" db="EMBL/GenBank/DDBJ databases">
        <authorList>
            <consortium name="Genoscope - CEA"/>
            <person name="William W."/>
        </authorList>
    </citation>
    <scope>NUCLEOTIDE SEQUENCE [LARGE SCALE GENOMIC DNA]</scope>
    <source>
        <strain evidence="4">T9AD</strain>
    </source>
</reference>
<dbReference type="Pfam" id="PF05726">
    <property type="entry name" value="Pirin_C"/>
    <property type="match status" value="1"/>
</dbReference>
<dbReference type="EMBL" id="LR130779">
    <property type="protein sequence ID" value="VDN65862.1"/>
    <property type="molecule type" value="Genomic_DNA"/>
</dbReference>
<evidence type="ECO:0000313" key="4">
    <source>
        <dbReference type="EMBL" id="VDN65862.1"/>
    </source>
</evidence>
<feature type="binding site" evidence="2">
    <location>
        <position position="102"/>
    </location>
    <ligand>
        <name>Fe cation</name>
        <dbReference type="ChEBI" id="CHEBI:24875"/>
    </ligand>
</feature>
<dbReference type="InterPro" id="IPR014710">
    <property type="entry name" value="RmlC-like_jellyroll"/>
</dbReference>
<gene>
    <name evidence="4" type="ORF">POT9AD_4887</name>
</gene>
<evidence type="ECO:0000256" key="3">
    <source>
        <dbReference type="RuleBase" id="RU003457"/>
    </source>
</evidence>
<dbReference type="InterPro" id="IPR011051">
    <property type="entry name" value="RmlC_Cupin_sf"/>
</dbReference>
<organism evidence="4">
    <name type="scientific">Ectopseudomonas oleovorans</name>
    <name type="common">Pseudomonas oleovorans</name>
    <dbReference type="NCBI Taxonomy" id="301"/>
    <lineage>
        <taxon>Bacteria</taxon>
        <taxon>Pseudomonadati</taxon>
        <taxon>Pseudomonadota</taxon>
        <taxon>Gammaproteobacteria</taxon>
        <taxon>Pseudomonadales</taxon>
        <taxon>Pseudomonadaceae</taxon>
        <taxon>Ectopseudomonas</taxon>
    </lineage>
</organism>
<dbReference type="GO" id="GO:0046872">
    <property type="term" value="F:metal ion binding"/>
    <property type="evidence" value="ECO:0007669"/>
    <property type="project" value="UniProtKB-KW"/>
</dbReference>
<dbReference type="PANTHER" id="PTHR13903">
    <property type="entry name" value="PIRIN-RELATED"/>
    <property type="match status" value="1"/>
</dbReference>
<dbReference type="CDD" id="cd02909">
    <property type="entry name" value="cupin_pirin_N"/>
    <property type="match status" value="1"/>
</dbReference>
<comment type="similarity">
    <text evidence="1 3">Belongs to the pirin family.</text>
</comment>
<dbReference type="InterPro" id="IPR003829">
    <property type="entry name" value="Pirin_N_dom"/>
</dbReference>
<protein>
    <submittedName>
        <fullName evidence="4">Pirin-like protein CC_3178</fullName>
    </submittedName>
</protein>
<accession>A0A653BBS2</accession>
<dbReference type="PANTHER" id="PTHR13903:SF8">
    <property type="entry name" value="PIRIN"/>
    <property type="match status" value="1"/>
</dbReference>
<dbReference type="Gene3D" id="2.60.120.10">
    <property type="entry name" value="Jelly Rolls"/>
    <property type="match status" value="2"/>
</dbReference>
<dbReference type="SUPFAM" id="SSF51182">
    <property type="entry name" value="RmlC-like cupins"/>
    <property type="match status" value="1"/>
</dbReference>